<sequence>MSADELFFTEDDLVIDEGLGYPKAYAKICRDRSFGAFTNGPPFTFMPFSLPDDQVTRVKKLDEMFPIINPKAKPTTKPKIFLSLLWKQLNHLGNAGFDPEMFRVDAYGNVLYYHADPASPLAWEIDHWFPCSRGGFTVPSNLRILQWQVCRNKQDQLEFLIPWWDLQVGISINQFLSIFAATNSDFRHRAFSWLFSGGEREELNPSQTVDSHSFPQHFKESKDKVGLAPAAIVLNKRGTHYASSSLNRRPRSSTPILAVSKKLKSIIKENEDPNMENNPYQAMVLVRDSLRHRDQSSKMLSEIKMLDEEVTESKMKTEDEKLTIQELELVLTKRKRRAEKCRRLAEAQSSYRLMLEKMIRDAMHQSVIYKEQVRLNQAASNALMARLEAQKAMCDSSERDLHRKYKQMNDLEKQVRPEGLYARKRTRMDDSISEEKNDESILLLQGDESKTIQAKPNNGITAENNLTNVLYLTAKEPETEPQRERYSSSSATIDDRKLIAGSSLLNLPRLKSKTEMEPPRERYSPSAPIDDRTSTDGSSMLNLPRLKSKAQLHKELRVFLNEEEQEEYRRNITRPESPIVAINTTDGKTIKEKPSEIQETGKIFNFRFPALDEPEKEEDEESRNQRGKGNVEKWLQALLESSDSSVDPQNDGDNEKTGDKEKMADEIIRKLNLVYPSQDKRAANAKDSEQGLIQKESSMKRFPQKGKEEIVMLKPRRNSTSSSLQDGEKAEKTIQGKDALYRSPPYTVNKKKNEATDGDLVSHEVKDIKACQGKESTENTGKEKELTRSESSRIFRRIPSSPSLILNGMKKRVDCIGKKPKVMGDDEGNKDNVAEDSFLKSSIKTIKRVVKF</sequence>
<gene>
    <name evidence="2" type="ORF">LIER_03127</name>
</gene>
<feature type="region of interest" description="Disordered" evidence="1">
    <location>
        <begin position="509"/>
        <end position="541"/>
    </location>
</feature>
<dbReference type="PANTHER" id="PTHR33427:SF2">
    <property type="entry name" value="TRICHOHYALIN"/>
    <property type="match status" value="1"/>
</dbReference>
<dbReference type="AlphaFoldDB" id="A0AAV3NWT4"/>
<proteinExistence type="predicted"/>
<feature type="compositionally biased region" description="Basic and acidic residues" evidence="1">
    <location>
        <begin position="726"/>
        <end position="735"/>
    </location>
</feature>
<feature type="compositionally biased region" description="Polar residues" evidence="1">
    <location>
        <begin position="639"/>
        <end position="648"/>
    </location>
</feature>
<evidence type="ECO:0000313" key="2">
    <source>
        <dbReference type="EMBL" id="GAA0142167.1"/>
    </source>
</evidence>
<keyword evidence="3" id="KW-1185">Reference proteome</keyword>
<accession>A0AAV3NWT4</accession>
<dbReference type="EMBL" id="BAABME010000370">
    <property type="protein sequence ID" value="GAA0142167.1"/>
    <property type="molecule type" value="Genomic_DNA"/>
</dbReference>
<evidence type="ECO:0000313" key="3">
    <source>
        <dbReference type="Proteomes" id="UP001454036"/>
    </source>
</evidence>
<reference evidence="2 3" key="1">
    <citation type="submission" date="2024-01" db="EMBL/GenBank/DDBJ databases">
        <title>The complete chloroplast genome sequence of Lithospermum erythrorhizon: insights into the phylogenetic relationship among Boraginaceae species and the maternal lineages of purple gromwells.</title>
        <authorList>
            <person name="Okada T."/>
            <person name="Watanabe K."/>
        </authorList>
    </citation>
    <scope>NUCLEOTIDE SEQUENCE [LARGE SCALE GENOMIC DNA]</scope>
</reference>
<feature type="compositionally biased region" description="Acidic residues" evidence="1">
    <location>
        <begin position="612"/>
        <end position="621"/>
    </location>
</feature>
<feature type="region of interest" description="Disordered" evidence="1">
    <location>
        <begin position="677"/>
        <end position="758"/>
    </location>
</feature>
<feature type="compositionally biased region" description="Basic and acidic residues" evidence="1">
    <location>
        <begin position="512"/>
        <end position="534"/>
    </location>
</feature>
<organism evidence="2 3">
    <name type="scientific">Lithospermum erythrorhizon</name>
    <name type="common">Purple gromwell</name>
    <name type="synonym">Lithospermum officinale var. erythrorhizon</name>
    <dbReference type="NCBI Taxonomy" id="34254"/>
    <lineage>
        <taxon>Eukaryota</taxon>
        <taxon>Viridiplantae</taxon>
        <taxon>Streptophyta</taxon>
        <taxon>Embryophyta</taxon>
        <taxon>Tracheophyta</taxon>
        <taxon>Spermatophyta</taxon>
        <taxon>Magnoliopsida</taxon>
        <taxon>eudicotyledons</taxon>
        <taxon>Gunneridae</taxon>
        <taxon>Pentapetalae</taxon>
        <taxon>asterids</taxon>
        <taxon>lamiids</taxon>
        <taxon>Boraginales</taxon>
        <taxon>Boraginaceae</taxon>
        <taxon>Boraginoideae</taxon>
        <taxon>Lithospermeae</taxon>
        <taxon>Lithospermum</taxon>
    </lineage>
</organism>
<feature type="compositionally biased region" description="Basic and acidic residues" evidence="1">
    <location>
        <begin position="653"/>
        <end position="665"/>
    </location>
</feature>
<protein>
    <submittedName>
        <fullName evidence="2">Uncharacterized protein</fullName>
    </submittedName>
</protein>
<dbReference type="PANTHER" id="PTHR33427">
    <property type="entry name" value="HNH ENDONUCLEASE"/>
    <property type="match status" value="1"/>
</dbReference>
<comment type="caution">
    <text evidence="2">The sequence shown here is derived from an EMBL/GenBank/DDBJ whole genome shotgun (WGS) entry which is preliminary data.</text>
</comment>
<evidence type="ECO:0000256" key="1">
    <source>
        <dbReference type="SAM" id="MobiDB-lite"/>
    </source>
</evidence>
<dbReference type="Proteomes" id="UP001454036">
    <property type="component" value="Unassembled WGS sequence"/>
</dbReference>
<feature type="compositionally biased region" description="Basic and acidic residues" evidence="1">
    <location>
        <begin position="775"/>
        <end position="792"/>
    </location>
</feature>
<feature type="region of interest" description="Disordered" evidence="1">
    <location>
        <begin position="608"/>
        <end position="665"/>
    </location>
</feature>
<feature type="compositionally biased region" description="Basic and acidic residues" evidence="1">
    <location>
        <begin position="678"/>
        <end position="689"/>
    </location>
</feature>
<feature type="region of interest" description="Disordered" evidence="1">
    <location>
        <begin position="772"/>
        <end position="792"/>
    </location>
</feature>
<name>A0AAV3NWT4_LITER</name>